<evidence type="ECO:0000313" key="3">
    <source>
        <dbReference type="Proteomes" id="UP001259982"/>
    </source>
</evidence>
<accession>A0ABU3B6D7</accession>
<organism evidence="2 3">
    <name type="scientific">Spectribacter acetivorans</name>
    <dbReference type="NCBI Taxonomy" id="3075603"/>
    <lineage>
        <taxon>Bacteria</taxon>
        <taxon>Pseudomonadati</taxon>
        <taxon>Pseudomonadota</taxon>
        <taxon>Gammaproteobacteria</taxon>
        <taxon>Salinisphaerales</taxon>
        <taxon>Salinisphaeraceae</taxon>
        <taxon>Spectribacter</taxon>
    </lineage>
</organism>
<name>A0ABU3B6D7_9GAMM</name>
<keyword evidence="1" id="KW-0812">Transmembrane</keyword>
<keyword evidence="3" id="KW-1185">Reference proteome</keyword>
<evidence type="ECO:0000256" key="1">
    <source>
        <dbReference type="SAM" id="Phobius"/>
    </source>
</evidence>
<feature type="transmembrane region" description="Helical" evidence="1">
    <location>
        <begin position="20"/>
        <end position="41"/>
    </location>
</feature>
<keyword evidence="1" id="KW-1133">Transmembrane helix</keyword>
<dbReference type="EMBL" id="JAVRHY010000004">
    <property type="protein sequence ID" value="MDT0618012.1"/>
    <property type="molecule type" value="Genomic_DNA"/>
</dbReference>
<evidence type="ECO:0008006" key="4">
    <source>
        <dbReference type="Google" id="ProtNLM"/>
    </source>
</evidence>
<dbReference type="Proteomes" id="UP001259982">
    <property type="component" value="Unassembled WGS sequence"/>
</dbReference>
<protein>
    <recommendedName>
        <fullName evidence="4">DUF3137 domain-containing protein</fullName>
    </recommendedName>
</protein>
<proteinExistence type="predicted"/>
<gene>
    <name evidence="2" type="ORF">RM531_05970</name>
</gene>
<feature type="transmembrane region" description="Helical" evidence="1">
    <location>
        <begin position="47"/>
        <end position="71"/>
    </location>
</feature>
<evidence type="ECO:0000313" key="2">
    <source>
        <dbReference type="EMBL" id="MDT0618012.1"/>
    </source>
</evidence>
<reference evidence="2 3" key="1">
    <citation type="submission" date="2023-09" db="EMBL/GenBank/DDBJ databases">
        <authorList>
            <person name="Rey-Velasco X."/>
        </authorList>
    </citation>
    <scope>NUCLEOTIDE SEQUENCE [LARGE SCALE GENOMIC DNA]</scope>
    <source>
        <strain evidence="2 3">P385</strain>
    </source>
</reference>
<dbReference type="RefSeq" id="WP_311658019.1">
    <property type="nucleotide sequence ID" value="NZ_JAVRHY010000004.1"/>
</dbReference>
<sequence length="265" mass="28936">MDPQQLRTSQTPAHAKAAIVVLLMLLTSIGIAAAAAAYWFFPENYDALLQAAAYSLGISVPLLCLAILLSYTRFGGRTTREKLARFLTVELPGVLAETPLSYDVSREDFRHFDGDRRPITPLPGPPNDIRLVLEPLTHKAYYLISSPALAGTELLFSVELALPGITVCVFVNRKQGAAEPDETLRERFASSIDGAESSGGYRVDKAMPWRDVAGAEHRTLIFRKQTASDDFLVDEQEKLFFSIDLGLMMASLASDIAGTQRASTG</sequence>
<keyword evidence="1" id="KW-0472">Membrane</keyword>
<comment type="caution">
    <text evidence="2">The sequence shown here is derived from an EMBL/GenBank/DDBJ whole genome shotgun (WGS) entry which is preliminary data.</text>
</comment>